<dbReference type="Gene3D" id="2.30.30.140">
    <property type="match status" value="2"/>
</dbReference>
<dbReference type="GO" id="GO:0034587">
    <property type="term" value="P:piRNA processing"/>
    <property type="evidence" value="ECO:0007669"/>
    <property type="project" value="TreeGrafter"/>
</dbReference>
<accession>A0A1E1XMU1</accession>
<feature type="non-terminal residue" evidence="2">
    <location>
        <position position="1"/>
    </location>
</feature>
<dbReference type="InterPro" id="IPR002999">
    <property type="entry name" value="Tudor"/>
</dbReference>
<dbReference type="GO" id="GO:0030719">
    <property type="term" value="P:P granule organization"/>
    <property type="evidence" value="ECO:0007669"/>
    <property type="project" value="TreeGrafter"/>
</dbReference>
<reference evidence="2" key="1">
    <citation type="submission" date="2016-09" db="EMBL/GenBank/DDBJ databases">
        <authorList>
            <person name="Capua I."/>
            <person name="De Benedictis P."/>
            <person name="Joannis T."/>
            <person name="Lombin L.H."/>
            <person name="Cattoli G."/>
        </authorList>
    </citation>
    <scope>NUCLEOTIDE SEQUENCE</scope>
</reference>
<proteinExistence type="evidence at transcript level"/>
<evidence type="ECO:0000259" key="1">
    <source>
        <dbReference type="SMART" id="SM00333"/>
    </source>
</evidence>
<dbReference type="InterPro" id="IPR035437">
    <property type="entry name" value="SNase_OB-fold_sf"/>
</dbReference>
<dbReference type="PANTHER" id="PTHR22948:SF29">
    <property type="entry name" value="FI02030P-RELATED"/>
    <property type="match status" value="1"/>
</dbReference>
<dbReference type="GO" id="GO:0043186">
    <property type="term" value="C:P granule"/>
    <property type="evidence" value="ECO:0007669"/>
    <property type="project" value="TreeGrafter"/>
</dbReference>
<name>A0A1E1XMU1_AMBSC</name>
<reference evidence="2" key="2">
    <citation type="journal article" date="2017" name="Front. Cell. Infect. Microbiol.">
        <title>Analysis of the Salivary Gland Transcriptome of Unfed and Partially Fed Amblyomma sculptum Ticks and Descriptive Proteome of the Saliva.</title>
        <authorList>
            <person name="Esteves E."/>
            <person name="Maruyama S.R."/>
            <person name="Kawahara R."/>
            <person name="Fujita A."/>
            <person name="Martins L.A."/>
            <person name="Righi A.A."/>
            <person name="Costa F.B."/>
            <person name="Palmisano G."/>
            <person name="Labruna M.B."/>
            <person name="Sa-Nunes A."/>
            <person name="Ribeiro J.M.C."/>
            <person name="Fogaca A.C."/>
        </authorList>
    </citation>
    <scope>NUCLEOTIDE SEQUENCE</scope>
</reference>
<dbReference type="EMBL" id="GFAA01002846">
    <property type="protein sequence ID" value="JAU00589.1"/>
    <property type="molecule type" value="mRNA"/>
</dbReference>
<dbReference type="SMART" id="SM00333">
    <property type="entry name" value="TUDOR"/>
    <property type="match status" value="2"/>
</dbReference>
<dbReference type="SUPFAM" id="SSF63748">
    <property type="entry name" value="Tudor/PWWP/MBT"/>
    <property type="match status" value="2"/>
</dbReference>
<dbReference type="InterPro" id="IPR050621">
    <property type="entry name" value="Tudor_domain_containing"/>
</dbReference>
<feature type="domain" description="Tudor" evidence="1">
    <location>
        <begin position="256"/>
        <end position="316"/>
    </location>
</feature>
<dbReference type="PANTHER" id="PTHR22948">
    <property type="entry name" value="TUDOR DOMAIN CONTAINING PROTEIN"/>
    <property type="match status" value="1"/>
</dbReference>
<feature type="domain" description="Tudor" evidence="1">
    <location>
        <begin position="73"/>
        <end position="130"/>
    </location>
</feature>
<sequence length="400" mass="44145">VPIDLSSSSASSSTGEPGPTADYVDVFVTCVTSTDSVFFRFVDYDAQYNLLLEDMAAFYNGPRGATAAIRCAVEVGEGKLYAALHEGRWLRAQAVALHDEGQRVECYFVDDGITSFLTPGALLELDEAFTSLAYQAMPCQLDGLAEYADCDGVADIVSDVLLGKSLVAEIINIEEPMSVVMHDTWGADDVDLNAVIFQRLTGPKLPEKGCVGRCHLSHIRGDGLICIQMCGPGLKVLNKFMSAVNEYCKDASEPVDRPEFGKVYACRYRADLVFYRAVLASPDPLPSGEFKMQYIDFGNEDHAYLSELRNVDILGDFLVRLPYQALLCRLRNLSPEDGFRWSDRTSTAFLDIVGPDNPELLIRVTDPATENQPAVVELFKRHPETRRLTCINLELSRVAP</sequence>
<dbReference type="GO" id="GO:0007283">
    <property type="term" value="P:spermatogenesis"/>
    <property type="evidence" value="ECO:0007669"/>
    <property type="project" value="TreeGrafter"/>
</dbReference>
<dbReference type="Pfam" id="PF00567">
    <property type="entry name" value="TUDOR"/>
    <property type="match status" value="2"/>
</dbReference>
<dbReference type="AlphaFoldDB" id="A0A1E1XMU1"/>
<dbReference type="Gene3D" id="2.40.50.90">
    <property type="match status" value="2"/>
</dbReference>
<organism evidence="2">
    <name type="scientific">Amblyomma sculptum</name>
    <name type="common">Tick</name>
    <dbReference type="NCBI Taxonomy" id="1581419"/>
    <lineage>
        <taxon>Eukaryota</taxon>
        <taxon>Metazoa</taxon>
        <taxon>Ecdysozoa</taxon>
        <taxon>Arthropoda</taxon>
        <taxon>Chelicerata</taxon>
        <taxon>Arachnida</taxon>
        <taxon>Acari</taxon>
        <taxon>Parasitiformes</taxon>
        <taxon>Ixodida</taxon>
        <taxon>Ixodoidea</taxon>
        <taxon>Ixodidae</taxon>
        <taxon>Amblyomminae</taxon>
        <taxon>Amblyomma</taxon>
    </lineage>
</organism>
<protein>
    <recommendedName>
        <fullName evidence="1">Tudor domain-containing protein</fullName>
    </recommendedName>
</protein>
<evidence type="ECO:0000313" key="2">
    <source>
        <dbReference type="EMBL" id="JAU00589.1"/>
    </source>
</evidence>